<dbReference type="SUPFAM" id="SSF52540">
    <property type="entry name" value="P-loop containing nucleoside triphosphate hydrolases"/>
    <property type="match status" value="1"/>
</dbReference>
<dbReference type="EMBL" id="JRMW01000043">
    <property type="protein sequence ID" value="KGF03068.1"/>
    <property type="molecule type" value="Genomic_DNA"/>
</dbReference>
<keyword evidence="2" id="KW-1133">Transmembrane helix</keyword>
<keyword evidence="2" id="KW-0472">Membrane</keyword>
<feature type="coiled-coil region" evidence="1">
    <location>
        <begin position="224"/>
        <end position="251"/>
    </location>
</feature>
<dbReference type="GO" id="GO:0006302">
    <property type="term" value="P:double-strand break repair"/>
    <property type="evidence" value="ECO:0007669"/>
    <property type="project" value="InterPro"/>
</dbReference>
<keyword evidence="1" id="KW-0175">Coiled coil</keyword>
<reference evidence="4 5" key="1">
    <citation type="submission" date="2014-07" db="EMBL/GenBank/DDBJ databases">
        <authorList>
            <person name="McCorrison J."/>
            <person name="Sanka R."/>
            <person name="Torralba M."/>
            <person name="Gillis M."/>
            <person name="Haft D.H."/>
            <person name="Methe B."/>
            <person name="Sutton G."/>
            <person name="Nelson K.E."/>
        </authorList>
    </citation>
    <scope>NUCLEOTIDE SEQUENCE [LARGE SCALE GENOMIC DNA]</scope>
    <source>
        <strain evidence="4 5">S7-1-13</strain>
    </source>
</reference>
<dbReference type="InterPro" id="IPR027417">
    <property type="entry name" value="P-loop_NTPase"/>
</dbReference>
<sequence length="604" mass="71888">MTRIFIEELNIKSFGKFQDKTIRLNPSFNLIYGLNESGKTTLKNFIEGMFYGFDEGKLRTSFSNKREIYRPKSSYVYAGEMKLTKDGDRFLLYRDFDSGDYRVTNLSENKEVDLKKSDLNAPGKYFLGVDYDIYKAYISSEQIQKISTDSKKKILEKLSSNDIDYNFSIKKSLEILDNRLKELGTERAYTKPYYKTKEKIEILQERISEIDRLKKDFYKSYQKLDEDRNLLTRYEQECEHKKKLNQTYNKRRSDENFKSYQNWSNKLFNIDRELESYDDIKFLEKDKIDFVDDNRDYKLIYILTILVLILIAIIFSKFFILLFTIPFIYLIFNESYKDEGKIASEYNNLRHRFNEYGSLISEREKIVEVLDILKKQDLDSNQDVDDIDFNFSAYDNLKELNDISNLEKEIKDLSAIIHVREKNLLSIDNILQDEATLRDEFNYQTEKFNKINEEIEAINLAKNMILQISDENKADIHKLNNDIKNILAESSKSKFDISFDNNLDIKIKDKLNFTYTDDQLSKGCYDQVNLAMKLSVAKESIKDSFLIFDDAFINYDIERLRRFLYLILDESLSRQIIYFTCHKREEEFFEAENIYVNFIQLGDQ</sequence>
<evidence type="ECO:0000259" key="3">
    <source>
        <dbReference type="Pfam" id="PF13476"/>
    </source>
</evidence>
<name>A0A095WZM3_9FIRM</name>
<dbReference type="AlphaFoldDB" id="A0A095WZM3"/>
<dbReference type="RefSeq" id="WP_037328750.1">
    <property type="nucleotide sequence ID" value="NZ_JRMW01000043.1"/>
</dbReference>
<keyword evidence="2" id="KW-0812">Transmembrane</keyword>
<accession>A0A095WZM3</accession>
<feature type="transmembrane region" description="Helical" evidence="2">
    <location>
        <begin position="299"/>
        <end position="332"/>
    </location>
</feature>
<comment type="caution">
    <text evidence="4">The sequence shown here is derived from an EMBL/GenBank/DDBJ whole genome shotgun (WGS) entry which is preliminary data.</text>
</comment>
<protein>
    <recommendedName>
        <fullName evidence="3">Rad50/SbcC-type AAA domain-containing protein</fullName>
    </recommendedName>
</protein>
<feature type="coiled-coil region" evidence="1">
    <location>
        <begin position="396"/>
        <end position="423"/>
    </location>
</feature>
<dbReference type="eggNOG" id="COG4717">
    <property type="taxonomic scope" value="Bacteria"/>
</dbReference>
<evidence type="ECO:0000313" key="5">
    <source>
        <dbReference type="Proteomes" id="UP000029579"/>
    </source>
</evidence>
<organism evidence="4 5">
    <name type="scientific">Anaerococcus lactolyticus S7-1-13</name>
    <dbReference type="NCBI Taxonomy" id="1284686"/>
    <lineage>
        <taxon>Bacteria</taxon>
        <taxon>Bacillati</taxon>
        <taxon>Bacillota</taxon>
        <taxon>Tissierellia</taxon>
        <taxon>Tissierellales</taxon>
        <taxon>Peptoniphilaceae</taxon>
        <taxon>Anaerococcus</taxon>
    </lineage>
</organism>
<feature type="domain" description="Rad50/SbcC-type AAA" evidence="3">
    <location>
        <begin position="9"/>
        <end position="247"/>
    </location>
</feature>
<dbReference type="PANTHER" id="PTHR41259:SF1">
    <property type="entry name" value="DOUBLE-STRAND BREAK REPAIR RAD50 ATPASE, PUTATIVE-RELATED"/>
    <property type="match status" value="1"/>
</dbReference>
<gene>
    <name evidence="4" type="ORF">HMPREF1630_08745</name>
</gene>
<dbReference type="InterPro" id="IPR038729">
    <property type="entry name" value="Rad50/SbcC_AAA"/>
</dbReference>
<evidence type="ECO:0000256" key="1">
    <source>
        <dbReference type="SAM" id="Coils"/>
    </source>
</evidence>
<dbReference type="Pfam" id="PF13476">
    <property type="entry name" value="AAA_23"/>
    <property type="match status" value="1"/>
</dbReference>
<dbReference type="Gene3D" id="3.40.50.300">
    <property type="entry name" value="P-loop containing nucleotide triphosphate hydrolases"/>
    <property type="match status" value="2"/>
</dbReference>
<evidence type="ECO:0000313" key="4">
    <source>
        <dbReference type="EMBL" id="KGF03068.1"/>
    </source>
</evidence>
<dbReference type="PANTHER" id="PTHR41259">
    <property type="entry name" value="DOUBLE-STRAND BREAK REPAIR RAD50 ATPASE, PUTATIVE-RELATED"/>
    <property type="match status" value="1"/>
</dbReference>
<evidence type="ECO:0000256" key="2">
    <source>
        <dbReference type="SAM" id="Phobius"/>
    </source>
</evidence>
<proteinExistence type="predicted"/>
<dbReference type="GO" id="GO:0016887">
    <property type="term" value="F:ATP hydrolysis activity"/>
    <property type="evidence" value="ECO:0007669"/>
    <property type="project" value="InterPro"/>
</dbReference>
<dbReference type="Proteomes" id="UP000029579">
    <property type="component" value="Unassembled WGS sequence"/>
</dbReference>